<keyword evidence="6 8" id="KW-0472">Membrane</keyword>
<protein>
    <submittedName>
        <fullName evidence="10">Uncharacterized protein</fullName>
    </submittedName>
</protein>
<accession>A0A0G9MTT9</accession>
<organism evidence="10 11">
    <name type="scientific">Aurantiacibacter gangjinensis</name>
    <dbReference type="NCBI Taxonomy" id="502682"/>
    <lineage>
        <taxon>Bacteria</taxon>
        <taxon>Pseudomonadati</taxon>
        <taxon>Pseudomonadota</taxon>
        <taxon>Alphaproteobacteria</taxon>
        <taxon>Sphingomonadales</taxon>
        <taxon>Erythrobacteraceae</taxon>
        <taxon>Aurantiacibacter</taxon>
    </lineage>
</organism>
<evidence type="ECO:0000256" key="7">
    <source>
        <dbReference type="ARBA" id="ARBA00023237"/>
    </source>
</evidence>
<dbReference type="EMBL" id="LBHC01000001">
    <property type="protein sequence ID" value="KLE32718.1"/>
    <property type="molecule type" value="Genomic_DNA"/>
</dbReference>
<evidence type="ECO:0000256" key="2">
    <source>
        <dbReference type="ARBA" id="ARBA00022448"/>
    </source>
</evidence>
<evidence type="ECO:0000256" key="3">
    <source>
        <dbReference type="ARBA" id="ARBA00022452"/>
    </source>
</evidence>
<dbReference type="InterPro" id="IPR036942">
    <property type="entry name" value="Beta-barrel_TonB_sf"/>
</dbReference>
<keyword evidence="2 8" id="KW-0813">Transport</keyword>
<comment type="subcellular location">
    <subcellularLocation>
        <location evidence="1 8">Cell outer membrane</location>
        <topology evidence="1 8">Multi-pass membrane protein</topology>
    </subcellularLocation>
</comment>
<evidence type="ECO:0000256" key="1">
    <source>
        <dbReference type="ARBA" id="ARBA00004571"/>
    </source>
</evidence>
<dbReference type="SUPFAM" id="SSF56935">
    <property type="entry name" value="Porins"/>
    <property type="match status" value="1"/>
</dbReference>
<comment type="caution">
    <text evidence="10">The sequence shown here is derived from an EMBL/GenBank/DDBJ whole genome shotgun (WGS) entry which is preliminary data.</text>
</comment>
<dbReference type="Pfam" id="PF07715">
    <property type="entry name" value="Plug"/>
    <property type="match status" value="1"/>
</dbReference>
<dbReference type="Gene3D" id="2.40.170.20">
    <property type="entry name" value="TonB-dependent receptor, beta-barrel domain"/>
    <property type="match status" value="1"/>
</dbReference>
<name>A0A0G9MTT9_9SPHN</name>
<dbReference type="PANTHER" id="PTHR47234:SF2">
    <property type="entry name" value="TONB-DEPENDENT RECEPTOR"/>
    <property type="match status" value="1"/>
</dbReference>
<dbReference type="PROSITE" id="PS52016">
    <property type="entry name" value="TONB_DEPENDENT_REC_3"/>
    <property type="match status" value="1"/>
</dbReference>
<dbReference type="InterPro" id="IPR039426">
    <property type="entry name" value="TonB-dep_rcpt-like"/>
</dbReference>
<dbReference type="InterPro" id="IPR037066">
    <property type="entry name" value="Plug_dom_sf"/>
</dbReference>
<evidence type="ECO:0000313" key="11">
    <source>
        <dbReference type="Proteomes" id="UP000053070"/>
    </source>
</evidence>
<dbReference type="GO" id="GO:0009279">
    <property type="term" value="C:cell outer membrane"/>
    <property type="evidence" value="ECO:0007669"/>
    <property type="project" value="UniProtKB-SubCell"/>
</dbReference>
<dbReference type="Pfam" id="PF00593">
    <property type="entry name" value="TonB_dep_Rec_b-barrel"/>
    <property type="match status" value="1"/>
</dbReference>
<dbReference type="STRING" id="502682.BMF35_a1684"/>
<evidence type="ECO:0000256" key="6">
    <source>
        <dbReference type="ARBA" id="ARBA00023136"/>
    </source>
</evidence>
<keyword evidence="5 9" id="KW-0798">TonB box</keyword>
<gene>
    <name evidence="10" type="ORF">AAW01_01305</name>
</gene>
<dbReference type="KEGG" id="egn:BMF35_a1684"/>
<sequence>MFTINKKASLLASTVILGSLVATPAVAQDDPTIEPNAAEQGERIVVTGTRIQRQNVDTAAPIAVVDSEEFSLAGAVNVENVINTLPQVVPGITSFSNNPGNGTASLNLRGLGATRTMLLVNDRRWMFYDTNQVVDLNTIPQFLLESVDVVTGGASAVYGSDALAGVVNFRLRDLDGAEFGGQYSITDRGDGDRYQIHGAIGTDFADGRGNVTVFGEYFNREDIFQGDRAFSNFALGGSPLQQLGSSLPPETRLQYRGDGDTTGTSFAPAPGGTSNSLGIFGSPGSLRTYSTPGDLYNYAPVNYLQLPQERYMLGGYGSYEIAEAIEFYGEVAYVNNQVDSELAPTPILINTFLDIDSLVANGFIDAATEAEFRALDASESGADANDGTIDVQIRRRLEEAGGRRNLDERNSFRVLGGLRGGLTDWLNYDAYYMYSRTRNANIQQGNASVSRFTAAVNGTGAEQINIFGAGQLTPDMVDVFRIQAQNGDISDLQVASVALSGTFGDFSLGVAEPVGFAFGGEYREVNSEFLPDEFLASGDVAGFNAGQPTEGGYNVNEIFAEINVPFETESGMRLELNGAARYSDYSLERVGGVWTYAGGVQFAPIEDIRFRAQYQRAVRAPNVGELFQGTAIGFPGANDPCATAAAGSGALRTLCANNGVPTALLDELASGDQGRIDAASELIQPDGQIAALFGGSPLLSEETSDSWTFGVVLQPQAIPGLTITADYFDINIEDAISTPSLQNQLDLCYVQLQSLASEFCSKFVGTRDPINGDFSRDDAPVLTGENVASLSTSGIDLQVSYGLDLGFSVLGNGGSDLNLSFLGTWTETSDFAPDQNNPDNVVECAARFGLNCDEPTPAFKWTARASYVDGPLTFSTRWRHLSAVDDDDDGTVYHVERIAAYDLLDLTLSYDFMETVTFTVGVNNLFDTLPSTPEFNAAGQVINDTNTLLLGDFNNAEQANTYPSTYDVLGRDFFASVLFRF</sequence>
<dbReference type="Gene3D" id="2.170.130.10">
    <property type="entry name" value="TonB-dependent receptor, plug domain"/>
    <property type="match status" value="1"/>
</dbReference>
<evidence type="ECO:0000313" key="10">
    <source>
        <dbReference type="EMBL" id="KLE32718.1"/>
    </source>
</evidence>
<proteinExistence type="inferred from homology"/>
<dbReference type="OrthoDB" id="7394476at2"/>
<keyword evidence="11" id="KW-1185">Reference proteome</keyword>
<keyword evidence="7 8" id="KW-0998">Cell outer membrane</keyword>
<reference evidence="10 11" key="1">
    <citation type="submission" date="2015-04" db="EMBL/GenBank/DDBJ databases">
        <title>The draft genome sequence of Erythrobacr gangjinensis K7-2.</title>
        <authorList>
            <person name="Zhuang L."/>
            <person name="Liu Y."/>
            <person name="Shao Z."/>
        </authorList>
    </citation>
    <scope>NUCLEOTIDE SEQUENCE [LARGE SCALE GENOMIC DNA]</scope>
    <source>
        <strain evidence="10 11">K7-2</strain>
    </source>
</reference>
<dbReference type="AlphaFoldDB" id="A0A0G9MTT9"/>
<evidence type="ECO:0000256" key="9">
    <source>
        <dbReference type="RuleBase" id="RU003357"/>
    </source>
</evidence>
<comment type="similarity">
    <text evidence="8 9">Belongs to the TonB-dependent receptor family.</text>
</comment>
<keyword evidence="4 8" id="KW-0812">Transmembrane</keyword>
<evidence type="ECO:0000256" key="8">
    <source>
        <dbReference type="PROSITE-ProRule" id="PRU01360"/>
    </source>
</evidence>
<dbReference type="PATRIC" id="fig|502682.8.peg.269"/>
<dbReference type="InterPro" id="IPR012910">
    <property type="entry name" value="Plug_dom"/>
</dbReference>
<dbReference type="InterPro" id="IPR000531">
    <property type="entry name" value="Beta-barrel_TonB"/>
</dbReference>
<dbReference type="PANTHER" id="PTHR47234">
    <property type="match status" value="1"/>
</dbReference>
<dbReference type="Proteomes" id="UP000053070">
    <property type="component" value="Unassembled WGS sequence"/>
</dbReference>
<keyword evidence="3 8" id="KW-1134">Transmembrane beta strand</keyword>
<evidence type="ECO:0000256" key="5">
    <source>
        <dbReference type="ARBA" id="ARBA00023077"/>
    </source>
</evidence>
<evidence type="ECO:0000256" key="4">
    <source>
        <dbReference type="ARBA" id="ARBA00022692"/>
    </source>
</evidence>